<evidence type="ECO:0000256" key="2">
    <source>
        <dbReference type="ARBA" id="ARBA00007825"/>
    </source>
</evidence>
<feature type="domain" description="Intradiol ring-cleavage dioxygenases" evidence="7">
    <location>
        <begin position="94"/>
        <end position="171"/>
    </location>
</feature>
<evidence type="ECO:0000259" key="7">
    <source>
        <dbReference type="Pfam" id="PF00775"/>
    </source>
</evidence>
<evidence type="ECO:0000313" key="10">
    <source>
        <dbReference type="Proteomes" id="UP000051913"/>
    </source>
</evidence>
<evidence type="ECO:0000256" key="4">
    <source>
        <dbReference type="ARBA" id="ARBA00022964"/>
    </source>
</evidence>
<dbReference type="InterPro" id="IPR050770">
    <property type="entry name" value="Intradiol_RC_Dioxygenase"/>
</dbReference>
<dbReference type="GO" id="GO:0009712">
    <property type="term" value="P:catechol-containing compound metabolic process"/>
    <property type="evidence" value="ECO:0007669"/>
    <property type="project" value="InterPro"/>
</dbReference>
<gene>
    <name evidence="9" type="ORF">CP49_18165</name>
</gene>
<keyword evidence="5" id="KW-0560">Oxidoreductase</keyword>
<comment type="similarity">
    <text evidence="2">Belongs to the intradiol ring-cleavage dioxygenase family.</text>
</comment>
<evidence type="ECO:0000256" key="1">
    <source>
        <dbReference type="ARBA" id="ARBA00001965"/>
    </source>
</evidence>
<sequence>MGNAKSARLQEVMEVVIRHLHAIVREAKLTQGEWWQAIDFLTRTGKMCSESRQEFVLLSDILGVSMLVDAVDNVAGPGISDSTVLGPFYAGHQRELAQGDSILLREEAGEPLVMSGRVTDQEGQPVGDALIQVWQTAPNQLYDVQDSDQPQGHLRASFRADIAGAYRFRTCLLSNSR</sequence>
<dbReference type="Pfam" id="PF00775">
    <property type="entry name" value="Dioxygenase_C"/>
    <property type="match status" value="1"/>
</dbReference>
<dbReference type="Gene3D" id="2.60.130.10">
    <property type="entry name" value="Aromatic compound dioxygenase"/>
    <property type="match status" value="1"/>
</dbReference>
<evidence type="ECO:0000259" key="8">
    <source>
        <dbReference type="Pfam" id="PF04444"/>
    </source>
</evidence>
<evidence type="ECO:0000313" key="9">
    <source>
        <dbReference type="EMBL" id="KRR11557.1"/>
    </source>
</evidence>
<proteinExistence type="inferred from homology"/>
<dbReference type="PANTHER" id="PTHR33711:SF7">
    <property type="entry name" value="INTRADIOL RING-CLEAVAGE DIOXYGENASES DOMAIN-CONTAINING PROTEIN-RELATED"/>
    <property type="match status" value="1"/>
</dbReference>
<keyword evidence="3" id="KW-0479">Metal-binding</keyword>
<dbReference type="PANTHER" id="PTHR33711">
    <property type="entry name" value="DIOXYGENASE, PUTATIVE (AFU_ORTHOLOGUE AFUA_2G02910)-RELATED"/>
    <property type="match status" value="1"/>
</dbReference>
<dbReference type="InterPro" id="IPR000627">
    <property type="entry name" value="Intradiol_dOase_C"/>
</dbReference>
<dbReference type="InterPro" id="IPR015889">
    <property type="entry name" value="Intradiol_dOase_core"/>
</dbReference>
<evidence type="ECO:0000256" key="3">
    <source>
        <dbReference type="ARBA" id="ARBA00022723"/>
    </source>
</evidence>
<dbReference type="GO" id="GO:0008199">
    <property type="term" value="F:ferric iron binding"/>
    <property type="evidence" value="ECO:0007669"/>
    <property type="project" value="InterPro"/>
</dbReference>
<keyword evidence="4" id="KW-0223">Dioxygenase</keyword>
<dbReference type="Pfam" id="PF04444">
    <property type="entry name" value="Dioxygenase_N"/>
    <property type="match status" value="1"/>
</dbReference>
<dbReference type="EMBL" id="LLXX01000038">
    <property type="protein sequence ID" value="KRR11557.1"/>
    <property type="molecule type" value="Genomic_DNA"/>
</dbReference>
<reference evidence="9 10" key="1">
    <citation type="submission" date="2014-03" db="EMBL/GenBank/DDBJ databases">
        <title>Bradyrhizobium valentinum sp. nov., isolated from effective nodules of Lupinus mariae-josephae, a lupine endemic of basic-lime soils in Eastern Spain.</title>
        <authorList>
            <person name="Duran D."/>
            <person name="Rey L."/>
            <person name="Navarro A."/>
            <person name="Busquets A."/>
            <person name="Imperial J."/>
            <person name="Ruiz-Argueso T."/>
        </authorList>
    </citation>
    <scope>NUCLEOTIDE SEQUENCE [LARGE SCALE GENOMIC DNA]</scope>
    <source>
        <strain evidence="9 10">LmjM3</strain>
    </source>
</reference>
<dbReference type="Proteomes" id="UP000051913">
    <property type="component" value="Unassembled WGS sequence"/>
</dbReference>
<accession>A0A0R3M0X7</accession>
<keyword evidence="10" id="KW-1185">Reference proteome</keyword>
<dbReference type="InterPro" id="IPR007535">
    <property type="entry name" value="Catechol_dOase_N"/>
</dbReference>
<protein>
    <recommendedName>
        <fullName evidence="11">Intradiol ring-cleavage dioxygenases domain-containing protein</fullName>
    </recommendedName>
</protein>
<evidence type="ECO:0008006" key="11">
    <source>
        <dbReference type="Google" id="ProtNLM"/>
    </source>
</evidence>
<feature type="domain" description="Catechol dioxygenase N-terminal" evidence="8">
    <location>
        <begin position="7"/>
        <end position="73"/>
    </location>
</feature>
<evidence type="ECO:0000256" key="6">
    <source>
        <dbReference type="ARBA" id="ARBA00023004"/>
    </source>
</evidence>
<comment type="caution">
    <text evidence="9">The sequence shown here is derived from an EMBL/GenBank/DDBJ whole genome shotgun (WGS) entry which is preliminary data.</text>
</comment>
<dbReference type="SUPFAM" id="SSF49482">
    <property type="entry name" value="Aromatic compound dioxygenase"/>
    <property type="match status" value="1"/>
</dbReference>
<keyword evidence="6" id="KW-0408">Iron</keyword>
<dbReference type="GO" id="GO:0018576">
    <property type="term" value="F:catechol 1,2-dioxygenase activity"/>
    <property type="evidence" value="ECO:0007669"/>
    <property type="project" value="InterPro"/>
</dbReference>
<organism evidence="9 10">
    <name type="scientific">Bradyrhizobium valentinum</name>
    <dbReference type="NCBI Taxonomy" id="1518501"/>
    <lineage>
        <taxon>Bacteria</taxon>
        <taxon>Pseudomonadati</taxon>
        <taxon>Pseudomonadota</taxon>
        <taxon>Alphaproteobacteria</taxon>
        <taxon>Hyphomicrobiales</taxon>
        <taxon>Nitrobacteraceae</taxon>
        <taxon>Bradyrhizobium</taxon>
    </lineage>
</organism>
<dbReference type="AlphaFoldDB" id="A0A0R3M0X7"/>
<comment type="cofactor">
    <cofactor evidence="1">
        <name>Fe(3+)</name>
        <dbReference type="ChEBI" id="CHEBI:29034"/>
    </cofactor>
</comment>
<name>A0A0R3M0X7_9BRAD</name>
<evidence type="ECO:0000256" key="5">
    <source>
        <dbReference type="ARBA" id="ARBA00023002"/>
    </source>
</evidence>